<dbReference type="Proteomes" id="UP000285579">
    <property type="component" value="Unassembled WGS sequence"/>
</dbReference>
<accession>A0AAQ0LYC6</accession>
<dbReference type="Pfam" id="PF07252">
    <property type="entry name" value="DUF1433"/>
    <property type="match status" value="1"/>
</dbReference>
<evidence type="ECO:0000313" key="3">
    <source>
        <dbReference type="Proteomes" id="UP000285579"/>
    </source>
</evidence>
<reference evidence="2 3" key="1">
    <citation type="journal article" date="2016" name="Front. Microbiol.">
        <title>Comprehensive Phylogenetic Analysis of Bovine Non-aureus Staphylococci Species Based on Whole-Genome Sequencing.</title>
        <authorList>
            <person name="Naushad S."/>
            <person name="Barkema H.W."/>
            <person name="Luby C."/>
            <person name="Condas L.A."/>
            <person name="Nobrega D.B."/>
            <person name="Carson D.A."/>
            <person name="De Buck J."/>
        </authorList>
    </citation>
    <scope>NUCLEOTIDE SEQUENCE [LARGE SCALE GENOMIC DNA]</scope>
    <source>
        <strain evidence="2 3">SNUC 1349</strain>
    </source>
</reference>
<proteinExistence type="predicted"/>
<dbReference type="RefSeq" id="WP_107546942.1">
    <property type="nucleotide sequence ID" value="NZ_JAJAGM010000001.1"/>
</dbReference>
<feature type="transmembrane region" description="Helical" evidence="1">
    <location>
        <begin position="9"/>
        <end position="28"/>
    </location>
</feature>
<evidence type="ECO:0000256" key="1">
    <source>
        <dbReference type="SAM" id="Phobius"/>
    </source>
</evidence>
<organism evidence="2 3">
    <name type="scientific">Staphylococcus xylosus</name>
    <dbReference type="NCBI Taxonomy" id="1288"/>
    <lineage>
        <taxon>Bacteria</taxon>
        <taxon>Bacillati</taxon>
        <taxon>Bacillota</taxon>
        <taxon>Bacilli</taxon>
        <taxon>Bacillales</taxon>
        <taxon>Staphylococcaceae</taxon>
        <taxon>Staphylococcus</taxon>
    </lineage>
</organism>
<keyword evidence="1" id="KW-0472">Membrane</keyword>
<sequence length="147" mass="17448">MSSTKIRKTLFYILIIIIAFVLIGGYILHKNKKDTYFETQKNRIDLYFKYNLKDYHTLKITKFKKNPMGGFFVDGYINNDKRYDFEAFVSSADNHQFTGDIGYNPKVFGKLFKHDNPKDRIKLNEIIKKENLNKKDYEADPPLIWGF</sequence>
<dbReference type="InterPro" id="IPR009881">
    <property type="entry name" value="DUF1433"/>
</dbReference>
<dbReference type="EMBL" id="QXUI01000006">
    <property type="protein sequence ID" value="RIM91873.1"/>
    <property type="molecule type" value="Genomic_DNA"/>
</dbReference>
<dbReference type="AlphaFoldDB" id="A0AAQ0LYC6"/>
<evidence type="ECO:0000313" key="2">
    <source>
        <dbReference type="EMBL" id="RIM91873.1"/>
    </source>
</evidence>
<name>A0AAQ0LYC6_STAXY</name>
<gene>
    <name evidence="2" type="ORF">BU104_09940</name>
</gene>
<keyword evidence="1" id="KW-1133">Transmembrane helix</keyword>
<keyword evidence="1" id="KW-0812">Transmembrane</keyword>
<dbReference type="Gene3D" id="3.10.450.130">
    <property type="entry name" value="folded 79 residue fragment of lin0334 like domains"/>
    <property type="match status" value="1"/>
</dbReference>
<protein>
    <submittedName>
        <fullName evidence="2">DUF1433 domain-containing protein</fullName>
    </submittedName>
</protein>
<comment type="caution">
    <text evidence="2">The sequence shown here is derived from an EMBL/GenBank/DDBJ whole genome shotgun (WGS) entry which is preliminary data.</text>
</comment>